<organism evidence="1 2">
    <name type="scientific">Pleurodeles waltl</name>
    <name type="common">Iberian ribbed newt</name>
    <dbReference type="NCBI Taxonomy" id="8319"/>
    <lineage>
        <taxon>Eukaryota</taxon>
        <taxon>Metazoa</taxon>
        <taxon>Chordata</taxon>
        <taxon>Craniata</taxon>
        <taxon>Vertebrata</taxon>
        <taxon>Euteleostomi</taxon>
        <taxon>Amphibia</taxon>
        <taxon>Batrachia</taxon>
        <taxon>Caudata</taxon>
        <taxon>Salamandroidea</taxon>
        <taxon>Salamandridae</taxon>
        <taxon>Pleurodelinae</taxon>
        <taxon>Pleurodeles</taxon>
    </lineage>
</organism>
<evidence type="ECO:0000313" key="1">
    <source>
        <dbReference type="EMBL" id="KAJ1208269.1"/>
    </source>
</evidence>
<accession>A0AAV7W848</accession>
<dbReference type="Proteomes" id="UP001066276">
    <property type="component" value="Chromosome 1_2"/>
</dbReference>
<evidence type="ECO:0000313" key="2">
    <source>
        <dbReference type="Proteomes" id="UP001066276"/>
    </source>
</evidence>
<protein>
    <submittedName>
        <fullName evidence="1">Uncharacterized protein</fullName>
    </submittedName>
</protein>
<gene>
    <name evidence="1" type="ORF">NDU88_003655</name>
</gene>
<dbReference type="EMBL" id="JANPWB010000002">
    <property type="protein sequence ID" value="KAJ1208269.1"/>
    <property type="molecule type" value="Genomic_DNA"/>
</dbReference>
<name>A0AAV7W848_PLEWA</name>
<dbReference type="AlphaFoldDB" id="A0AAV7W848"/>
<sequence length="92" mass="10623">MTRVFLPAQESTMGEMHCKLPAFYWYCGNCREDQKYLVGTQEAHRCKEKPIIVKEDQLKDRQLSTVDMCFLDYLGKAQMVVDSLHVLPGLPV</sequence>
<proteinExistence type="predicted"/>
<comment type="caution">
    <text evidence="1">The sequence shown here is derived from an EMBL/GenBank/DDBJ whole genome shotgun (WGS) entry which is preliminary data.</text>
</comment>
<keyword evidence="2" id="KW-1185">Reference proteome</keyword>
<reference evidence="1" key="1">
    <citation type="journal article" date="2022" name="bioRxiv">
        <title>Sequencing and chromosome-scale assembly of the giantPleurodeles waltlgenome.</title>
        <authorList>
            <person name="Brown T."/>
            <person name="Elewa A."/>
            <person name="Iarovenko S."/>
            <person name="Subramanian E."/>
            <person name="Araus A.J."/>
            <person name="Petzold A."/>
            <person name="Susuki M."/>
            <person name="Suzuki K.-i.T."/>
            <person name="Hayashi T."/>
            <person name="Toyoda A."/>
            <person name="Oliveira C."/>
            <person name="Osipova E."/>
            <person name="Leigh N.D."/>
            <person name="Simon A."/>
            <person name="Yun M.H."/>
        </authorList>
    </citation>
    <scope>NUCLEOTIDE SEQUENCE</scope>
    <source>
        <strain evidence="1">20211129_DDA</strain>
        <tissue evidence="1">Liver</tissue>
    </source>
</reference>